<dbReference type="Proteomes" id="UP000472262">
    <property type="component" value="Unassembled WGS sequence"/>
</dbReference>
<organism evidence="3 4">
    <name type="scientific">Sinocyclocheilus grahami</name>
    <name type="common">Dianchi golden-line fish</name>
    <name type="synonym">Barbus grahami</name>
    <dbReference type="NCBI Taxonomy" id="75366"/>
    <lineage>
        <taxon>Eukaryota</taxon>
        <taxon>Metazoa</taxon>
        <taxon>Chordata</taxon>
        <taxon>Craniata</taxon>
        <taxon>Vertebrata</taxon>
        <taxon>Euteleostomi</taxon>
        <taxon>Actinopterygii</taxon>
        <taxon>Neopterygii</taxon>
        <taxon>Teleostei</taxon>
        <taxon>Ostariophysi</taxon>
        <taxon>Cypriniformes</taxon>
        <taxon>Cyprinidae</taxon>
        <taxon>Cyprininae</taxon>
        <taxon>Sinocyclocheilus</taxon>
    </lineage>
</organism>
<accession>A0A672K4I4</accession>
<feature type="domain" description="PiggyBac transposable element-derived protein" evidence="2">
    <location>
        <begin position="97"/>
        <end position="363"/>
    </location>
</feature>
<dbReference type="Pfam" id="PF13843">
    <property type="entry name" value="DDE_Tnp_1_7"/>
    <property type="match status" value="2"/>
</dbReference>
<reference evidence="3" key="1">
    <citation type="submission" date="2025-08" db="UniProtKB">
        <authorList>
            <consortium name="Ensembl"/>
        </authorList>
    </citation>
    <scope>IDENTIFICATION</scope>
</reference>
<name>A0A672K4I4_SINGR</name>
<dbReference type="OMA" id="PVAIECY"/>
<evidence type="ECO:0000256" key="1">
    <source>
        <dbReference type="SAM" id="MobiDB-lite"/>
    </source>
</evidence>
<evidence type="ECO:0000313" key="4">
    <source>
        <dbReference type="Proteomes" id="UP000472262"/>
    </source>
</evidence>
<evidence type="ECO:0000259" key="2">
    <source>
        <dbReference type="Pfam" id="PF13843"/>
    </source>
</evidence>
<reference evidence="3" key="2">
    <citation type="submission" date="2025-09" db="UniProtKB">
        <authorList>
            <consortium name="Ensembl"/>
        </authorList>
    </citation>
    <scope>IDENTIFICATION</scope>
</reference>
<dbReference type="PANTHER" id="PTHR46599">
    <property type="entry name" value="PIGGYBAC TRANSPOSABLE ELEMENT-DERIVED PROTEIN 4"/>
    <property type="match status" value="1"/>
</dbReference>
<dbReference type="InterPro" id="IPR029526">
    <property type="entry name" value="PGBD"/>
</dbReference>
<proteinExistence type="predicted"/>
<sequence>FVRENRQMAIKKLYREDVLQMLFADSDSEGEYLPFGNDDRSSSNRASPGTSLQDSDSEGEYLPFGNDDRSSNNRDWIKRFDEPVGYLGEKDLTSAAPLDFLSLFLTDDFWNLITNETNRYAHQFLNSQQLKPNSRFHNWYDVSVSEMKAFLALHLCMGLVEKAEIEDYWAEFWPIYTPGFGKVMYRNRFEIILSFLHFANNSEYVGRGQPGHDRLFKVRPVIYLIIPLFSAIYGPLKELSLDEMTIAFKGKSTLKQYNPKKPDKCGYKVYVLSEASSGYVLQWSMYTGQNADADADADLGATHLIVRQLMAQYTGKGHEVYMDSYCTSPAIANELANNDTGMCETVNYKRCGMPRCLRQTELPLSKGDDPVSKQSNTGFHEINRPVCVDRYNTFMGGVDTAGQRMKTYLFPHRSRKWYNRIFNAILSISVVNSHIIYSKCALGLHKPLKAFIQDIITALLQGCSKRESKKTGRPSVEGGGMPQRLTERHWLCVADDRPDCVVCSDRARSEGRRQTKYRCSQCGVGLCAVPCNERYHTLKNYKLCHLDT</sequence>
<feature type="region of interest" description="Disordered" evidence="1">
    <location>
        <begin position="33"/>
        <end position="68"/>
    </location>
</feature>
<dbReference type="AlphaFoldDB" id="A0A672K4I4"/>
<feature type="compositionally biased region" description="Polar residues" evidence="1">
    <location>
        <begin position="43"/>
        <end position="54"/>
    </location>
</feature>
<dbReference type="InParanoid" id="A0A672K4I4"/>
<keyword evidence="4" id="KW-1185">Reference proteome</keyword>
<protein>
    <recommendedName>
        <fullName evidence="2">PiggyBac transposable element-derived protein domain-containing protein</fullName>
    </recommendedName>
</protein>
<feature type="domain" description="PiggyBac transposable element-derived protein" evidence="2">
    <location>
        <begin position="369"/>
        <end position="434"/>
    </location>
</feature>
<dbReference type="PANTHER" id="PTHR46599:SF3">
    <property type="entry name" value="PIGGYBAC TRANSPOSABLE ELEMENT-DERIVED PROTEIN 4"/>
    <property type="match status" value="1"/>
</dbReference>
<dbReference type="Ensembl" id="ENSSGRT00000005804.1">
    <property type="protein sequence ID" value="ENSSGRP00000005355.1"/>
    <property type="gene ID" value="ENSSGRG00000003469.1"/>
</dbReference>
<evidence type="ECO:0000313" key="3">
    <source>
        <dbReference type="Ensembl" id="ENSSGRP00000005355.1"/>
    </source>
</evidence>